<dbReference type="InterPro" id="IPR013736">
    <property type="entry name" value="Xaa-Pro_dipept_C"/>
</dbReference>
<feature type="compositionally biased region" description="Basic and acidic residues" evidence="2">
    <location>
        <begin position="381"/>
        <end position="394"/>
    </location>
</feature>
<evidence type="ECO:0000259" key="3">
    <source>
        <dbReference type="SMART" id="SM00939"/>
    </source>
</evidence>
<sequence length="566" mass="61855">MTVTGSRSPGARPLGTLQKLVGAAAGRRWRLPRRRNRVRVERAVEVPMRDGVTLLADHYIPDTDAPAPTILVRCPYGRGLPYSLLSAQLYAERGYHVLFQSCRGTFGSGGVFIPAVDEASDGHDTVAWLRTRDWFDGRLATAGGSYLGFTQWALALDPPPELRAMVVMIGVHDLGDAAYREGPFNLFNLLSWSDLLSHQETVGPLAGMVRMASAPRRLRGALDRLPLRGAMDTLGGRGAPWYDDWVDHPDLRDRYWDGFRATGALQRVTVPTLLIGGWHDFFLTQTMEQYEALRSRDVPVALTVGPWTHLDVDNAVSMPQALSWLDTHVGGRAADTRDAPVRVFVGGAGEWQQHAGWPPEHTASDTWYLRASQRLAPTAPADEHSTTRFRHDPADPTPAVGGRVMALGGGARDNRRLEARDDVVTFTTGTLTRPVEVHGRPVVALHLVSDNANADVFVRLCAVDPSGRSVNVTDRLVRCSEADTKPGTVRRLEISLDPVAHRFDAGYRIRLHVSGGAFPRFARNPGTGEAPATATALRPVTHTVHHDASRPSCLSLPCISSPPARS</sequence>
<dbReference type="Gene3D" id="1.10.3020.10">
    <property type="entry name" value="alpha-amino acid ester hydrolase ( Helical cap domain)"/>
    <property type="match status" value="1"/>
</dbReference>
<dbReference type="Pfam" id="PF08530">
    <property type="entry name" value="PepX_C"/>
    <property type="match status" value="1"/>
</dbReference>
<dbReference type="Gene3D" id="3.40.50.1820">
    <property type="entry name" value="alpha/beta hydrolase"/>
    <property type="match status" value="1"/>
</dbReference>
<protein>
    <submittedName>
        <fullName evidence="4">CocE/NonD family hydrolase</fullName>
    </submittedName>
</protein>
<gene>
    <name evidence="4" type="ORF">ACFQ34_16815</name>
</gene>
<evidence type="ECO:0000256" key="1">
    <source>
        <dbReference type="ARBA" id="ARBA00022801"/>
    </source>
</evidence>
<keyword evidence="1 4" id="KW-0378">Hydrolase</keyword>
<dbReference type="SMART" id="SM00939">
    <property type="entry name" value="PepX_C"/>
    <property type="match status" value="1"/>
</dbReference>
<dbReference type="Pfam" id="PF02129">
    <property type="entry name" value="Peptidase_S15"/>
    <property type="match status" value="1"/>
</dbReference>
<reference evidence="5" key="1">
    <citation type="journal article" date="2019" name="Int. J. Syst. Evol. Microbiol.">
        <title>The Global Catalogue of Microorganisms (GCM) 10K type strain sequencing project: providing services to taxonomists for standard genome sequencing and annotation.</title>
        <authorList>
            <consortium name="The Broad Institute Genomics Platform"/>
            <consortium name="The Broad Institute Genome Sequencing Center for Infectious Disease"/>
            <person name="Wu L."/>
            <person name="Ma J."/>
        </authorList>
    </citation>
    <scope>NUCLEOTIDE SEQUENCE [LARGE SCALE GENOMIC DNA]</scope>
    <source>
        <strain evidence="5">CCUG 49018</strain>
    </source>
</reference>
<proteinExistence type="predicted"/>
<organism evidence="4 5">
    <name type="scientific">Pseudonocardia benzenivorans</name>
    <dbReference type="NCBI Taxonomy" id="228005"/>
    <lineage>
        <taxon>Bacteria</taxon>
        <taxon>Bacillati</taxon>
        <taxon>Actinomycetota</taxon>
        <taxon>Actinomycetes</taxon>
        <taxon>Pseudonocardiales</taxon>
        <taxon>Pseudonocardiaceae</taxon>
        <taxon>Pseudonocardia</taxon>
    </lineage>
</organism>
<evidence type="ECO:0000313" key="4">
    <source>
        <dbReference type="EMBL" id="MFD1234955.1"/>
    </source>
</evidence>
<dbReference type="SUPFAM" id="SSF53474">
    <property type="entry name" value="alpha/beta-Hydrolases"/>
    <property type="match status" value="1"/>
</dbReference>
<dbReference type="SUPFAM" id="SSF49785">
    <property type="entry name" value="Galactose-binding domain-like"/>
    <property type="match status" value="1"/>
</dbReference>
<comment type="caution">
    <text evidence="4">The sequence shown here is derived from an EMBL/GenBank/DDBJ whole genome shotgun (WGS) entry which is preliminary data.</text>
</comment>
<dbReference type="GO" id="GO:0016787">
    <property type="term" value="F:hydrolase activity"/>
    <property type="evidence" value="ECO:0007669"/>
    <property type="project" value="UniProtKB-KW"/>
</dbReference>
<dbReference type="PANTHER" id="PTHR43056">
    <property type="entry name" value="PEPTIDASE S9 PROLYL OLIGOPEPTIDASE"/>
    <property type="match status" value="1"/>
</dbReference>
<keyword evidence="5" id="KW-1185">Reference proteome</keyword>
<dbReference type="InterPro" id="IPR000383">
    <property type="entry name" value="Xaa-Pro-like_dom"/>
</dbReference>
<dbReference type="InterPro" id="IPR005674">
    <property type="entry name" value="CocE/Ser_esterase"/>
</dbReference>
<evidence type="ECO:0000256" key="2">
    <source>
        <dbReference type="SAM" id="MobiDB-lite"/>
    </source>
</evidence>
<dbReference type="InterPro" id="IPR050585">
    <property type="entry name" value="Xaa-Pro_dipeptidyl-ppase/CocE"/>
</dbReference>
<dbReference type="PANTHER" id="PTHR43056:SF10">
    <property type="entry name" value="COCE_NOND FAMILY, PUTATIVE (AFU_ORTHOLOGUE AFUA_7G00600)-RELATED"/>
    <property type="match status" value="1"/>
</dbReference>
<dbReference type="InterPro" id="IPR008979">
    <property type="entry name" value="Galactose-bd-like_sf"/>
</dbReference>
<evidence type="ECO:0000313" key="5">
    <source>
        <dbReference type="Proteomes" id="UP001597182"/>
    </source>
</evidence>
<accession>A0ABW3VJK3</accession>
<dbReference type="Gene3D" id="2.60.120.260">
    <property type="entry name" value="Galactose-binding domain-like"/>
    <property type="match status" value="1"/>
</dbReference>
<dbReference type="InterPro" id="IPR029058">
    <property type="entry name" value="AB_hydrolase_fold"/>
</dbReference>
<name>A0ABW3VJK3_9PSEU</name>
<feature type="domain" description="Xaa-Pro dipeptidyl-peptidase C-terminal" evidence="3">
    <location>
        <begin position="322"/>
        <end position="555"/>
    </location>
</feature>
<dbReference type="EMBL" id="JBHTMB010000141">
    <property type="protein sequence ID" value="MFD1234955.1"/>
    <property type="molecule type" value="Genomic_DNA"/>
</dbReference>
<dbReference type="Proteomes" id="UP001597182">
    <property type="component" value="Unassembled WGS sequence"/>
</dbReference>
<dbReference type="NCBIfam" id="TIGR00976">
    <property type="entry name" value="CocE_NonD"/>
    <property type="match status" value="1"/>
</dbReference>
<feature type="region of interest" description="Disordered" evidence="2">
    <location>
        <begin position="379"/>
        <end position="400"/>
    </location>
</feature>
<dbReference type="RefSeq" id="WP_346091580.1">
    <property type="nucleotide sequence ID" value="NZ_BAABKS010000029.1"/>
</dbReference>